<comment type="caution">
    <text evidence="1">The sequence shown here is derived from an EMBL/GenBank/DDBJ whole genome shotgun (WGS) entry which is preliminary data.</text>
</comment>
<dbReference type="Proteomes" id="UP000307720">
    <property type="component" value="Unassembled WGS sequence"/>
</dbReference>
<proteinExistence type="predicted"/>
<protein>
    <submittedName>
        <fullName evidence="1">Thiamine phosphate synthase</fullName>
        <ecNumber evidence="1">2.5.1.3</ecNumber>
    </submittedName>
</protein>
<dbReference type="EC" id="2.5.1.3" evidence="1"/>
<accession>A0AC61QZP0</accession>
<organism evidence="1 2">
    <name type="scientific">Hominisplanchenecus murintestinalis</name>
    <dbReference type="NCBI Taxonomy" id="2941517"/>
    <lineage>
        <taxon>Bacteria</taxon>
        <taxon>Bacillati</taxon>
        <taxon>Bacillota</taxon>
        <taxon>Clostridia</taxon>
        <taxon>Lachnospirales</taxon>
        <taxon>Lachnospiraceae</taxon>
        <taxon>Hominisplanchenecus</taxon>
    </lineage>
</organism>
<evidence type="ECO:0000313" key="2">
    <source>
        <dbReference type="Proteomes" id="UP000307720"/>
    </source>
</evidence>
<keyword evidence="2" id="KW-1185">Reference proteome</keyword>
<gene>
    <name evidence="1" type="primary">thiE</name>
    <name evidence="1" type="ORF">E5357_07315</name>
</gene>
<evidence type="ECO:0000313" key="1">
    <source>
        <dbReference type="EMBL" id="TGX98938.1"/>
    </source>
</evidence>
<dbReference type="EMBL" id="SRZB01000012">
    <property type="protein sequence ID" value="TGX98938.1"/>
    <property type="molecule type" value="Genomic_DNA"/>
</dbReference>
<keyword evidence="1" id="KW-0808">Transferase</keyword>
<sequence>MIHGTGKKWLYLITDFSYGKEKICEAVKAGIDYIQLREKNISSAEYLRRARLLMEWAENSGAKVIINDRVDIAMLCGADGVHLGQEDIPVMDARRLLGAGKLVGATAKTPEQARAAEKEGADYLGSGAWFPTQTKEDAVPITEERYRQILDAVKIPNLAVGGITAENCGKPLECGCDGLAVSEGIMKAGDIPGAIRGFRRKLG</sequence>
<reference evidence="1" key="1">
    <citation type="submission" date="2019-04" db="EMBL/GenBank/DDBJ databases">
        <title>Microbes associate with the intestines of laboratory mice.</title>
        <authorList>
            <person name="Navarre W."/>
            <person name="Wong E."/>
            <person name="Huang K."/>
            <person name="Tropini C."/>
            <person name="Ng K."/>
            <person name="Yu B."/>
        </authorList>
    </citation>
    <scope>NUCLEOTIDE SEQUENCE</scope>
    <source>
        <strain evidence="1">NM72_1-8</strain>
    </source>
</reference>
<name>A0AC61QZP0_9FIRM</name>